<keyword evidence="1" id="KW-0349">Heme</keyword>
<evidence type="ECO:0000313" key="5">
    <source>
        <dbReference type="Proteomes" id="UP001391051"/>
    </source>
</evidence>
<organism evidence="4 5">
    <name type="scientific">Apiospora aurea</name>
    <dbReference type="NCBI Taxonomy" id="335848"/>
    <lineage>
        <taxon>Eukaryota</taxon>
        <taxon>Fungi</taxon>
        <taxon>Dikarya</taxon>
        <taxon>Ascomycota</taxon>
        <taxon>Pezizomycotina</taxon>
        <taxon>Sordariomycetes</taxon>
        <taxon>Xylariomycetidae</taxon>
        <taxon>Amphisphaeriales</taxon>
        <taxon>Apiosporaceae</taxon>
        <taxon>Apiospora</taxon>
    </lineage>
</organism>
<dbReference type="InterPro" id="IPR036396">
    <property type="entry name" value="Cyt_P450_sf"/>
</dbReference>
<dbReference type="GeneID" id="92072307"/>
<reference evidence="4 5" key="1">
    <citation type="submission" date="2023-01" db="EMBL/GenBank/DDBJ databases">
        <title>Analysis of 21 Apiospora genomes using comparative genomics revels a genus with tremendous synthesis potential of carbohydrate active enzymes and secondary metabolites.</title>
        <authorList>
            <person name="Sorensen T."/>
        </authorList>
    </citation>
    <scope>NUCLEOTIDE SEQUENCE [LARGE SCALE GENOMIC DNA]</scope>
    <source>
        <strain evidence="4 5">CBS 24483</strain>
    </source>
</reference>
<dbReference type="EMBL" id="JAQQWE010000002">
    <property type="protein sequence ID" value="KAK7962198.1"/>
    <property type="molecule type" value="Genomic_DNA"/>
</dbReference>
<keyword evidence="3" id="KW-0408">Iron</keyword>
<dbReference type="SUPFAM" id="SSF48264">
    <property type="entry name" value="Cytochrome P450"/>
    <property type="match status" value="1"/>
</dbReference>
<accession>A0ABR1QQG6</accession>
<evidence type="ECO:0000256" key="1">
    <source>
        <dbReference type="ARBA" id="ARBA00022617"/>
    </source>
</evidence>
<dbReference type="PANTHER" id="PTHR24305">
    <property type="entry name" value="CYTOCHROME P450"/>
    <property type="match status" value="1"/>
</dbReference>
<evidence type="ECO:0000313" key="4">
    <source>
        <dbReference type="EMBL" id="KAK7962198.1"/>
    </source>
</evidence>
<sequence length="221" mass="24770">MTVELPSHVERVRRGRANGGIFAELLDSKELPKLEKTVYCLAGEGFSLLSAGTETTAVGGPSRTSSSSLWATIIYTTLPIITCYLLAQSEKLVRLKVELSGADPKNLKWSTLEQPSYLYGIIHEAVYPREPRIARDEVLTYQKGKSNYGIPKGIPVGMSSVIQHREEIFPGSYTYKPERWINPISGQKYQALEKYPMSFSKGRWAVPQNDKYKENPSQNPV</sequence>
<evidence type="ECO:0000256" key="3">
    <source>
        <dbReference type="ARBA" id="ARBA00023004"/>
    </source>
</evidence>
<dbReference type="RefSeq" id="XP_066704309.1">
    <property type="nucleotide sequence ID" value="XM_066839245.1"/>
</dbReference>
<dbReference type="Proteomes" id="UP001391051">
    <property type="component" value="Unassembled WGS sequence"/>
</dbReference>
<evidence type="ECO:0000256" key="2">
    <source>
        <dbReference type="ARBA" id="ARBA00022723"/>
    </source>
</evidence>
<gene>
    <name evidence="4" type="ORF">PG986_003023</name>
</gene>
<proteinExistence type="predicted"/>
<dbReference type="InterPro" id="IPR050121">
    <property type="entry name" value="Cytochrome_P450_monoxygenase"/>
</dbReference>
<comment type="caution">
    <text evidence="4">The sequence shown here is derived from an EMBL/GenBank/DDBJ whole genome shotgun (WGS) entry which is preliminary data.</text>
</comment>
<protein>
    <submittedName>
        <fullName evidence="4">Uncharacterized protein</fullName>
    </submittedName>
</protein>
<dbReference type="Gene3D" id="1.10.630.10">
    <property type="entry name" value="Cytochrome P450"/>
    <property type="match status" value="1"/>
</dbReference>
<dbReference type="PANTHER" id="PTHR24305:SF147">
    <property type="entry name" value="P450, PUTATIVE (EUROFUNG)-RELATED"/>
    <property type="match status" value="1"/>
</dbReference>
<name>A0ABR1QQG6_9PEZI</name>
<keyword evidence="2" id="KW-0479">Metal-binding</keyword>
<keyword evidence="5" id="KW-1185">Reference proteome</keyword>